<keyword evidence="1" id="KW-1133">Transmembrane helix</keyword>
<dbReference type="Proteomes" id="UP001172457">
    <property type="component" value="Chromosome 2"/>
</dbReference>
<dbReference type="PANTHER" id="PTHR35420">
    <property type="entry name" value="OS02G0198500 PROTEIN"/>
    <property type="match status" value="1"/>
</dbReference>
<organism evidence="2 3">
    <name type="scientific">Centaurea solstitialis</name>
    <name type="common">yellow star-thistle</name>
    <dbReference type="NCBI Taxonomy" id="347529"/>
    <lineage>
        <taxon>Eukaryota</taxon>
        <taxon>Viridiplantae</taxon>
        <taxon>Streptophyta</taxon>
        <taxon>Embryophyta</taxon>
        <taxon>Tracheophyta</taxon>
        <taxon>Spermatophyta</taxon>
        <taxon>Magnoliopsida</taxon>
        <taxon>eudicotyledons</taxon>
        <taxon>Gunneridae</taxon>
        <taxon>Pentapetalae</taxon>
        <taxon>asterids</taxon>
        <taxon>campanulids</taxon>
        <taxon>Asterales</taxon>
        <taxon>Asteraceae</taxon>
        <taxon>Carduoideae</taxon>
        <taxon>Cardueae</taxon>
        <taxon>Centaureinae</taxon>
        <taxon>Centaurea</taxon>
    </lineage>
</organism>
<comment type="caution">
    <text evidence="2">The sequence shown here is derived from an EMBL/GenBank/DDBJ whole genome shotgun (WGS) entry which is preliminary data.</text>
</comment>
<evidence type="ECO:0000256" key="1">
    <source>
        <dbReference type="SAM" id="Phobius"/>
    </source>
</evidence>
<evidence type="ECO:0000313" key="2">
    <source>
        <dbReference type="EMBL" id="KAJ9560788.1"/>
    </source>
</evidence>
<accession>A0AA38TH05</accession>
<protein>
    <submittedName>
        <fullName evidence="2">Uncharacterized protein</fullName>
    </submittedName>
</protein>
<keyword evidence="1" id="KW-0472">Membrane</keyword>
<keyword evidence="3" id="KW-1185">Reference proteome</keyword>
<feature type="transmembrane region" description="Helical" evidence="1">
    <location>
        <begin position="91"/>
        <end position="113"/>
    </location>
</feature>
<evidence type="ECO:0000313" key="3">
    <source>
        <dbReference type="Proteomes" id="UP001172457"/>
    </source>
</evidence>
<gene>
    <name evidence="2" type="ORF">OSB04_005948</name>
</gene>
<name>A0AA38TH05_9ASTR</name>
<sequence>MARLIDFGIGKGRGIIEFQGSHVMFMLCMFLVSMSILSMVIFANDTHKKHRRYSGGGACGEGGGGGAVMARLIDFGISKGSGILEFQGSHIVFMLCMFLVSMSILSIVIFACGDSGGHDARKKRRRHSGGDFGGGGGAGCGDRGGGGGAGCGGGGGGGCGGGGGGGGGC</sequence>
<feature type="transmembrane region" description="Helical" evidence="1">
    <location>
        <begin position="21"/>
        <end position="43"/>
    </location>
</feature>
<reference evidence="2" key="1">
    <citation type="submission" date="2023-03" db="EMBL/GenBank/DDBJ databases">
        <title>Chromosome-scale reference genome and RAD-based genetic map of yellow starthistle (Centaurea solstitialis) reveal putative structural variation and QTLs associated with invader traits.</title>
        <authorList>
            <person name="Reatini B."/>
            <person name="Cang F.A."/>
            <person name="Jiang Q."/>
            <person name="Mckibben M.T.W."/>
            <person name="Barker M.S."/>
            <person name="Rieseberg L.H."/>
            <person name="Dlugosch K.M."/>
        </authorList>
    </citation>
    <scope>NUCLEOTIDE SEQUENCE</scope>
    <source>
        <strain evidence="2">CAN-66</strain>
        <tissue evidence="2">Leaf</tissue>
    </source>
</reference>
<proteinExistence type="predicted"/>
<dbReference type="PANTHER" id="PTHR35420:SF1">
    <property type="entry name" value="OS09G0480532 PROTEIN"/>
    <property type="match status" value="1"/>
</dbReference>
<dbReference type="EMBL" id="JARYMX010000002">
    <property type="protein sequence ID" value="KAJ9560788.1"/>
    <property type="molecule type" value="Genomic_DNA"/>
</dbReference>
<dbReference type="AlphaFoldDB" id="A0AA38TH05"/>
<keyword evidence="1" id="KW-0812">Transmembrane</keyword>